<dbReference type="SUPFAM" id="SSF46689">
    <property type="entry name" value="Homeodomain-like"/>
    <property type="match status" value="1"/>
</dbReference>
<dbReference type="CDD" id="cd00009">
    <property type="entry name" value="AAA"/>
    <property type="match status" value="1"/>
</dbReference>
<keyword evidence="9" id="KW-1185">Reference proteome</keyword>
<keyword evidence="5" id="KW-0804">Transcription</keyword>
<dbReference type="InterPro" id="IPR058031">
    <property type="entry name" value="AAA_lid_NorR"/>
</dbReference>
<evidence type="ECO:0000256" key="1">
    <source>
        <dbReference type="ARBA" id="ARBA00022741"/>
    </source>
</evidence>
<dbReference type="Gene3D" id="1.10.10.60">
    <property type="entry name" value="Homeodomain-like"/>
    <property type="match status" value="1"/>
</dbReference>
<dbReference type="Pfam" id="PF25601">
    <property type="entry name" value="AAA_lid_14"/>
    <property type="match status" value="1"/>
</dbReference>
<dbReference type="SUPFAM" id="SSF52540">
    <property type="entry name" value="P-loop containing nucleoside triphosphate hydrolases"/>
    <property type="match status" value="1"/>
</dbReference>
<dbReference type="PROSITE" id="PS50045">
    <property type="entry name" value="SIGMA54_INTERACT_4"/>
    <property type="match status" value="1"/>
</dbReference>
<evidence type="ECO:0000256" key="3">
    <source>
        <dbReference type="ARBA" id="ARBA00023015"/>
    </source>
</evidence>
<sequence length="336" mass="38103">MRDSTVEISGSSHTITQIKKMLSQAALTEVSVMITGESGTGKEIAARFLHLHSKRKDKPFIPVNCGAIPNDLLESELFGHEKGAFTGAISSRIGRFELANGGTIFLDEIGDMPLAMQVKILRVIQEKVLERVGSNKSIKTDVRIIAATHRNLEEEIKNGRFREDLYYRLNVFPIEMPHLRERSEDIPDIIADLTQKLQQEIGSSIELTQAAIRSLMKCEWQGNIRELANLIERLIVLYPDQKVDYHQLPAKYQQMSEQNKVDVIPKYLEMTETVMINPQATVSENVNLKDILYQIELNYIQDALNKTNGVVSHAAEKLGMRRTTLVEKMKKFQIAK</sequence>
<dbReference type="GO" id="GO:0016829">
    <property type="term" value="F:lyase activity"/>
    <property type="evidence" value="ECO:0007669"/>
    <property type="project" value="UniProtKB-KW"/>
</dbReference>
<evidence type="ECO:0000256" key="5">
    <source>
        <dbReference type="ARBA" id="ARBA00023163"/>
    </source>
</evidence>
<name>A0A0Q9YLD8_9GAMM</name>
<comment type="caution">
    <text evidence="7">The sequence shown here is derived from an EMBL/GenBank/DDBJ whole genome shotgun (WGS) entry which is preliminary data.</text>
</comment>
<keyword evidence="4" id="KW-0238">DNA-binding</keyword>
<dbReference type="InterPro" id="IPR009057">
    <property type="entry name" value="Homeodomain-like_sf"/>
</dbReference>
<gene>
    <name evidence="7" type="primary">fhlA</name>
    <name evidence="8" type="ORF">HT99x_008285</name>
    <name evidence="7" type="ORF">HT99x_01252</name>
</gene>
<evidence type="ECO:0000313" key="9">
    <source>
        <dbReference type="Proteomes" id="UP000051497"/>
    </source>
</evidence>
<evidence type="ECO:0000259" key="6">
    <source>
        <dbReference type="PROSITE" id="PS50045"/>
    </source>
</evidence>
<keyword evidence="1" id="KW-0547">Nucleotide-binding</keyword>
<reference evidence="7" key="1">
    <citation type="submission" date="2015-09" db="EMBL/GenBank/DDBJ databases">
        <title>Draft Genome Sequences of Two Novel Amoeba-resistant Intranuclear Bacteria, Candidatus Berkiella cookevillensis and Candidatus Berkiella aquae.</title>
        <authorList>
            <person name="Mehari Y.T."/>
            <person name="Arivett B.A."/>
            <person name="Farone A.L."/>
            <person name="Gunderson J.H."/>
            <person name="Farone M.B."/>
        </authorList>
    </citation>
    <scope>NUCLEOTIDE SEQUENCE [LARGE SCALE GENOMIC DNA]</scope>
    <source>
        <strain evidence="7">HT99</strain>
    </source>
</reference>
<dbReference type="Gene3D" id="1.10.8.60">
    <property type="match status" value="1"/>
</dbReference>
<reference evidence="8" key="3">
    <citation type="submission" date="2021-06" db="EMBL/GenBank/DDBJ databases">
        <title>Genomic Description and Analysis of Intracellular Bacteria, Candidatus Berkiella cookevillensis and Candidatus Berkiella aquae.</title>
        <authorList>
            <person name="Kidane D.T."/>
            <person name="Mehari Y.T."/>
            <person name="Rice F.C."/>
            <person name="Arivett B.A."/>
            <person name="Farone A.L."/>
            <person name="Berk S.G."/>
            <person name="Farone M.B."/>
        </authorList>
    </citation>
    <scope>NUCLEOTIDE SEQUENCE</scope>
    <source>
        <strain evidence="8">HT99</strain>
    </source>
</reference>
<dbReference type="FunFam" id="3.40.50.300:FF:000006">
    <property type="entry name" value="DNA-binding transcriptional regulator NtrC"/>
    <property type="match status" value="1"/>
</dbReference>
<dbReference type="SMART" id="SM00382">
    <property type="entry name" value="AAA"/>
    <property type="match status" value="1"/>
</dbReference>
<dbReference type="InterPro" id="IPR025943">
    <property type="entry name" value="Sigma_54_int_dom_ATP-bd_2"/>
</dbReference>
<dbReference type="GO" id="GO:0005524">
    <property type="term" value="F:ATP binding"/>
    <property type="evidence" value="ECO:0007669"/>
    <property type="project" value="UniProtKB-KW"/>
</dbReference>
<feature type="domain" description="Sigma-54 factor interaction" evidence="6">
    <location>
        <begin position="8"/>
        <end position="236"/>
    </location>
</feature>
<dbReference type="PANTHER" id="PTHR32071">
    <property type="entry name" value="TRANSCRIPTIONAL REGULATORY PROTEIN"/>
    <property type="match status" value="1"/>
</dbReference>
<dbReference type="RefSeq" id="WP_075065884.1">
    <property type="nucleotide sequence ID" value="NZ_LKAJ02000001.1"/>
</dbReference>
<dbReference type="PANTHER" id="PTHR32071:SF117">
    <property type="entry name" value="PTS-DEPENDENT DIHYDROXYACETONE KINASE OPERON REGULATORY PROTEIN-RELATED"/>
    <property type="match status" value="1"/>
</dbReference>
<evidence type="ECO:0000313" key="8">
    <source>
        <dbReference type="EMBL" id="MCS5711431.1"/>
    </source>
</evidence>
<dbReference type="PATRIC" id="fig|1590043.3.peg.1268"/>
<organism evidence="7">
    <name type="scientific">Candidatus Berkiella aquae</name>
    <dbReference type="NCBI Taxonomy" id="295108"/>
    <lineage>
        <taxon>Bacteria</taxon>
        <taxon>Pseudomonadati</taxon>
        <taxon>Pseudomonadota</taxon>
        <taxon>Gammaproteobacteria</taxon>
        <taxon>Candidatus Berkiellales</taxon>
        <taxon>Candidatus Berkiellaceae</taxon>
        <taxon>Candidatus Berkiella</taxon>
    </lineage>
</organism>
<proteinExistence type="predicted"/>
<keyword evidence="3" id="KW-0805">Transcription regulation</keyword>
<dbReference type="GO" id="GO:0006355">
    <property type="term" value="P:regulation of DNA-templated transcription"/>
    <property type="evidence" value="ECO:0007669"/>
    <property type="project" value="InterPro"/>
</dbReference>
<dbReference type="Pfam" id="PF02954">
    <property type="entry name" value="HTH_8"/>
    <property type="match status" value="1"/>
</dbReference>
<dbReference type="InterPro" id="IPR003593">
    <property type="entry name" value="AAA+_ATPase"/>
</dbReference>
<dbReference type="EMBL" id="LKAJ01000004">
    <property type="protein sequence ID" value="KRG21500.1"/>
    <property type="molecule type" value="Genomic_DNA"/>
</dbReference>
<dbReference type="STRING" id="295108.HT99x_01252"/>
<dbReference type="Proteomes" id="UP000051497">
    <property type="component" value="Unassembled WGS sequence"/>
</dbReference>
<dbReference type="InterPro" id="IPR027417">
    <property type="entry name" value="P-loop_NTPase"/>
</dbReference>
<dbReference type="InterPro" id="IPR002197">
    <property type="entry name" value="HTH_Fis"/>
</dbReference>
<evidence type="ECO:0000256" key="4">
    <source>
        <dbReference type="ARBA" id="ARBA00023125"/>
    </source>
</evidence>
<protein>
    <submittedName>
        <fullName evidence="7">Formate hydrogenlyase transcriptional activator</fullName>
    </submittedName>
    <submittedName>
        <fullName evidence="8">Sigma-54 dependent transcriptional regulator</fullName>
    </submittedName>
</protein>
<dbReference type="PRINTS" id="PR01590">
    <property type="entry name" value="HTHFIS"/>
</dbReference>
<accession>A0A0Q9YLD8</accession>
<evidence type="ECO:0000313" key="7">
    <source>
        <dbReference type="EMBL" id="KRG21500.1"/>
    </source>
</evidence>
<dbReference type="AlphaFoldDB" id="A0A0Q9YLD8"/>
<dbReference type="PROSITE" id="PS00676">
    <property type="entry name" value="SIGMA54_INTERACT_2"/>
    <property type="match status" value="1"/>
</dbReference>
<dbReference type="Gene3D" id="3.40.50.300">
    <property type="entry name" value="P-loop containing nucleotide triphosphate hydrolases"/>
    <property type="match status" value="1"/>
</dbReference>
<dbReference type="EMBL" id="LKAJ02000001">
    <property type="protein sequence ID" value="MCS5711431.1"/>
    <property type="molecule type" value="Genomic_DNA"/>
</dbReference>
<dbReference type="Pfam" id="PF00158">
    <property type="entry name" value="Sigma54_activat"/>
    <property type="match status" value="1"/>
</dbReference>
<dbReference type="GO" id="GO:0043565">
    <property type="term" value="F:sequence-specific DNA binding"/>
    <property type="evidence" value="ECO:0007669"/>
    <property type="project" value="InterPro"/>
</dbReference>
<keyword evidence="7" id="KW-0456">Lyase</keyword>
<evidence type="ECO:0000256" key="2">
    <source>
        <dbReference type="ARBA" id="ARBA00022840"/>
    </source>
</evidence>
<dbReference type="InterPro" id="IPR002078">
    <property type="entry name" value="Sigma_54_int"/>
</dbReference>
<reference evidence="8" key="2">
    <citation type="journal article" date="2016" name="Genome Announc.">
        <title>Draft Genome Sequences of Two Novel Amoeba-Resistant Intranuclear Bacteria, 'Candidatus Berkiella cookevillensis' and 'Candidatus Berkiella aquae'.</title>
        <authorList>
            <person name="Mehari Y.T."/>
            <person name="Arivett B.A."/>
            <person name="Farone A.L."/>
            <person name="Gunderson J.H."/>
            <person name="Farone M.B."/>
        </authorList>
    </citation>
    <scope>NUCLEOTIDE SEQUENCE</scope>
    <source>
        <strain evidence="8">HT99</strain>
    </source>
</reference>
<keyword evidence="2" id="KW-0067">ATP-binding</keyword>
<dbReference type="OrthoDB" id="9804019at2"/>